<dbReference type="InterPro" id="IPR000160">
    <property type="entry name" value="GGDEF_dom"/>
</dbReference>
<dbReference type="InterPro" id="IPR003660">
    <property type="entry name" value="HAMP_dom"/>
</dbReference>
<dbReference type="InterPro" id="IPR029787">
    <property type="entry name" value="Nucleotide_cyclase"/>
</dbReference>
<evidence type="ECO:0000259" key="4">
    <source>
        <dbReference type="PROSITE" id="PS50885"/>
    </source>
</evidence>
<dbReference type="PROSITE" id="PS50885">
    <property type="entry name" value="HAMP"/>
    <property type="match status" value="1"/>
</dbReference>
<dbReference type="InterPro" id="IPR050469">
    <property type="entry name" value="Diguanylate_Cyclase"/>
</dbReference>
<dbReference type="GO" id="GO:1902201">
    <property type="term" value="P:negative regulation of bacterial-type flagellum-dependent cell motility"/>
    <property type="evidence" value="ECO:0007669"/>
    <property type="project" value="TreeGrafter"/>
</dbReference>
<dbReference type="SMART" id="SM00304">
    <property type="entry name" value="HAMP"/>
    <property type="match status" value="1"/>
</dbReference>
<evidence type="ECO:0000256" key="3">
    <source>
        <dbReference type="SAM" id="Phobius"/>
    </source>
</evidence>
<dbReference type="SUPFAM" id="SSF55073">
    <property type="entry name" value="Nucleotide cyclase"/>
    <property type="match status" value="1"/>
</dbReference>
<dbReference type="CDD" id="cd01949">
    <property type="entry name" value="GGDEF"/>
    <property type="match status" value="1"/>
</dbReference>
<dbReference type="GO" id="GO:0043709">
    <property type="term" value="P:cell adhesion involved in single-species biofilm formation"/>
    <property type="evidence" value="ECO:0007669"/>
    <property type="project" value="TreeGrafter"/>
</dbReference>
<accession>A0A2S5KQS0</accession>
<evidence type="ECO:0000259" key="5">
    <source>
        <dbReference type="PROSITE" id="PS50887"/>
    </source>
</evidence>
<dbReference type="GO" id="GO:0005886">
    <property type="term" value="C:plasma membrane"/>
    <property type="evidence" value="ECO:0007669"/>
    <property type="project" value="TreeGrafter"/>
</dbReference>
<dbReference type="EC" id="2.7.7.65" evidence="1"/>
<dbReference type="SMART" id="SM00267">
    <property type="entry name" value="GGDEF"/>
    <property type="match status" value="1"/>
</dbReference>
<comment type="catalytic activity">
    <reaction evidence="2">
        <text>2 GTP = 3',3'-c-di-GMP + 2 diphosphate</text>
        <dbReference type="Rhea" id="RHEA:24898"/>
        <dbReference type="ChEBI" id="CHEBI:33019"/>
        <dbReference type="ChEBI" id="CHEBI:37565"/>
        <dbReference type="ChEBI" id="CHEBI:58805"/>
        <dbReference type="EC" id="2.7.7.65"/>
    </reaction>
</comment>
<dbReference type="InterPro" id="IPR043128">
    <property type="entry name" value="Rev_trsase/Diguanyl_cyclase"/>
</dbReference>
<keyword evidence="3" id="KW-1133">Transmembrane helix</keyword>
<evidence type="ECO:0000256" key="1">
    <source>
        <dbReference type="ARBA" id="ARBA00012528"/>
    </source>
</evidence>
<organism evidence="6 7">
    <name type="scientific">Proteobacteria bacterium 228</name>
    <dbReference type="NCBI Taxonomy" id="2083153"/>
    <lineage>
        <taxon>Bacteria</taxon>
        <taxon>Pseudomonadati</taxon>
        <taxon>Pseudomonadota</taxon>
    </lineage>
</organism>
<gene>
    <name evidence="6" type="ORF">C4K68_11440</name>
</gene>
<dbReference type="Gene3D" id="3.30.70.270">
    <property type="match status" value="1"/>
</dbReference>
<dbReference type="GO" id="GO:0052621">
    <property type="term" value="F:diguanylate cyclase activity"/>
    <property type="evidence" value="ECO:0007669"/>
    <property type="project" value="UniProtKB-EC"/>
</dbReference>
<sequence length="586" mass="65630">MLGGHTMLTLKVGQKFWLGSAVILLGLLVLSGELLFQQWQRWRDLELSRLDLADFHSAMLAFNAVSAERGPANNRLTAAGQQAEGQLQLDQSRRETNLAFDQLEVGLREQSYRFGLAEQFQYARHNLTVARARVDEVATITPSQRQPMAIQSAIEAMFGVINVLRPPINELQTAILQRNAHLAQAILTARVMTELRDYYGRLGSALIVPLNSGSAIDQQRQWTIFHLKGRISQLTEQVDVLIKPYQGGSQRYGINREQLRNGLQTALAMVDKLTTEGQVAGRYSMTAREFTDTYVPNLHMLERYRDRVMLLSQRDVIAATEVALGHLLTSAVISVVVTVILLLVLWRLNRTLLLPLLRAKNELLALARGELRETPAIPRSYRGEIRQLYVALDILRQELKVRARAEAERAAFNAMLKVQAETDPLTGLFNRRTLEIAGRRLADYTMDERVGLILLDIDYFKRVNDDHGHLAGDEVLKEVAQRLRQRVPASMTLARYGGEEFAILCDDAGEDTLLKLADVLRLVIASIPIDLLKGVSLTVTASAGVAMKRADLRTWHDLFAEADRALYQAKANGRNCVVVAELGQTV</sequence>
<dbReference type="AlphaFoldDB" id="A0A2S5KQS0"/>
<evidence type="ECO:0000256" key="2">
    <source>
        <dbReference type="ARBA" id="ARBA00034247"/>
    </source>
</evidence>
<dbReference type="GO" id="GO:0007165">
    <property type="term" value="P:signal transduction"/>
    <property type="evidence" value="ECO:0007669"/>
    <property type="project" value="InterPro"/>
</dbReference>
<evidence type="ECO:0000313" key="7">
    <source>
        <dbReference type="Proteomes" id="UP000238196"/>
    </source>
</evidence>
<dbReference type="NCBIfam" id="TIGR00254">
    <property type="entry name" value="GGDEF"/>
    <property type="match status" value="1"/>
</dbReference>
<evidence type="ECO:0000313" key="6">
    <source>
        <dbReference type="EMBL" id="PPC77032.1"/>
    </source>
</evidence>
<dbReference type="FunFam" id="3.30.70.270:FF:000001">
    <property type="entry name" value="Diguanylate cyclase domain protein"/>
    <property type="match status" value="1"/>
</dbReference>
<dbReference type="Proteomes" id="UP000238196">
    <property type="component" value="Unassembled WGS sequence"/>
</dbReference>
<dbReference type="PANTHER" id="PTHR45138">
    <property type="entry name" value="REGULATORY COMPONENTS OF SENSORY TRANSDUCTION SYSTEM"/>
    <property type="match status" value="1"/>
</dbReference>
<feature type="transmembrane region" description="Helical" evidence="3">
    <location>
        <begin position="16"/>
        <end position="36"/>
    </location>
</feature>
<dbReference type="PROSITE" id="PS50887">
    <property type="entry name" value="GGDEF"/>
    <property type="match status" value="1"/>
</dbReference>
<feature type="transmembrane region" description="Helical" evidence="3">
    <location>
        <begin position="322"/>
        <end position="346"/>
    </location>
</feature>
<reference evidence="6 7" key="1">
    <citation type="submission" date="2018-02" db="EMBL/GenBank/DDBJ databases">
        <title>novel marine gammaproteobacteria from coastal saline agro ecosystem.</title>
        <authorList>
            <person name="Krishnan R."/>
            <person name="Ramesh Kumar N."/>
        </authorList>
    </citation>
    <scope>NUCLEOTIDE SEQUENCE [LARGE SCALE GENOMIC DNA]</scope>
    <source>
        <strain evidence="6 7">228</strain>
    </source>
</reference>
<dbReference type="Gene3D" id="6.10.340.10">
    <property type="match status" value="1"/>
</dbReference>
<feature type="domain" description="HAMP" evidence="4">
    <location>
        <begin position="350"/>
        <end position="404"/>
    </location>
</feature>
<dbReference type="PANTHER" id="PTHR45138:SF9">
    <property type="entry name" value="DIGUANYLATE CYCLASE DGCM-RELATED"/>
    <property type="match status" value="1"/>
</dbReference>
<keyword evidence="3" id="KW-0812">Transmembrane</keyword>
<protein>
    <recommendedName>
        <fullName evidence="1">diguanylate cyclase</fullName>
        <ecNumber evidence="1">2.7.7.65</ecNumber>
    </recommendedName>
</protein>
<dbReference type="Pfam" id="PF00990">
    <property type="entry name" value="GGDEF"/>
    <property type="match status" value="1"/>
</dbReference>
<feature type="domain" description="GGDEF" evidence="5">
    <location>
        <begin position="448"/>
        <end position="582"/>
    </location>
</feature>
<keyword evidence="3" id="KW-0472">Membrane</keyword>
<name>A0A2S5KQS0_9PROT</name>
<dbReference type="EMBL" id="PRLP01000035">
    <property type="protein sequence ID" value="PPC77032.1"/>
    <property type="molecule type" value="Genomic_DNA"/>
</dbReference>
<proteinExistence type="predicted"/>
<comment type="caution">
    <text evidence="6">The sequence shown here is derived from an EMBL/GenBank/DDBJ whole genome shotgun (WGS) entry which is preliminary data.</text>
</comment>